<protein>
    <submittedName>
        <fullName evidence="1">Uncharacterized protein</fullName>
    </submittedName>
</protein>
<sequence>MATYTNDILFIQALDSYSYDLEQCIEKLQYVLGGNDHAGASNLMGRIYHEQLHDYKNACEYYHRALCIDHEYVETYYYYPFLLIDVCDYAEAEHVLEVGFSLVQTDKARLHYIKAILLEKKEQFKEAKKCLKKSKHVSLNNDHRYFIDNQLKRVNEKLKVIKKLKKKEELKKIRANTKFNSMLD</sequence>
<organism evidence="1 2">
    <name type="scientific">Kordia algicida OT-1</name>
    <dbReference type="NCBI Taxonomy" id="391587"/>
    <lineage>
        <taxon>Bacteria</taxon>
        <taxon>Pseudomonadati</taxon>
        <taxon>Bacteroidota</taxon>
        <taxon>Flavobacteriia</taxon>
        <taxon>Flavobacteriales</taxon>
        <taxon>Flavobacteriaceae</taxon>
        <taxon>Kordia</taxon>
    </lineage>
</organism>
<dbReference type="STRING" id="391587.KAOT1_17158"/>
<reference evidence="1 2" key="1">
    <citation type="journal article" date="2011" name="J. Bacteriol.">
        <title>Genome sequence of the algicidal bacterium Kordia algicida OT-1.</title>
        <authorList>
            <person name="Lee H.S."/>
            <person name="Kang S.G."/>
            <person name="Kwon K.K."/>
            <person name="Lee J.H."/>
            <person name="Kim S.J."/>
        </authorList>
    </citation>
    <scope>NUCLEOTIDE SEQUENCE [LARGE SCALE GENOMIC DNA]</scope>
    <source>
        <strain evidence="1 2">OT-1</strain>
    </source>
</reference>
<dbReference type="RefSeq" id="WP_007095966.1">
    <property type="nucleotide sequence ID" value="NZ_CP142125.1"/>
</dbReference>
<dbReference type="OrthoDB" id="1122255at2"/>
<dbReference type="HOGENOM" id="CLU_125017_0_0_10"/>
<dbReference type="EMBL" id="ABIB01000003">
    <property type="protein sequence ID" value="EDP96913.1"/>
    <property type="molecule type" value="Genomic_DNA"/>
</dbReference>
<dbReference type="eggNOG" id="COG0457">
    <property type="taxonomic scope" value="Bacteria"/>
</dbReference>
<accession>A9DSB9</accession>
<evidence type="ECO:0000313" key="2">
    <source>
        <dbReference type="Proteomes" id="UP000002945"/>
    </source>
</evidence>
<comment type="caution">
    <text evidence="1">The sequence shown here is derived from an EMBL/GenBank/DDBJ whole genome shotgun (WGS) entry which is preliminary data.</text>
</comment>
<dbReference type="Proteomes" id="UP000002945">
    <property type="component" value="Unassembled WGS sequence"/>
</dbReference>
<dbReference type="SUPFAM" id="SSF48452">
    <property type="entry name" value="TPR-like"/>
    <property type="match status" value="1"/>
</dbReference>
<proteinExistence type="predicted"/>
<gene>
    <name evidence="1" type="ORF">KAOT1_17158</name>
</gene>
<dbReference type="AlphaFoldDB" id="A9DSB9"/>
<evidence type="ECO:0000313" key="1">
    <source>
        <dbReference type="EMBL" id="EDP96913.1"/>
    </source>
</evidence>
<dbReference type="Gene3D" id="1.25.40.10">
    <property type="entry name" value="Tetratricopeptide repeat domain"/>
    <property type="match status" value="1"/>
</dbReference>
<name>A9DSB9_9FLAO</name>
<dbReference type="InterPro" id="IPR011990">
    <property type="entry name" value="TPR-like_helical_dom_sf"/>
</dbReference>
<keyword evidence="2" id="KW-1185">Reference proteome</keyword>